<dbReference type="Pfam" id="PF01436">
    <property type="entry name" value="NHL"/>
    <property type="match status" value="1"/>
</dbReference>
<sequence length="85" mass="9029">MAPPAFATVTGVAVSRAGQVFVADFYNHRIQKFAADGDFLTAFGEKGNGDGEFEHPIAIAVADDGSVFAAGFGNDRVTRWRPRAP</sequence>
<dbReference type="EMBL" id="WTVP01000028">
    <property type="protein sequence ID" value="NMG16115.1"/>
    <property type="molecule type" value="Genomic_DNA"/>
</dbReference>
<feature type="repeat" description="NHL" evidence="2">
    <location>
        <begin position="1"/>
        <end position="36"/>
    </location>
</feature>
<dbReference type="PROSITE" id="PS51125">
    <property type="entry name" value="NHL"/>
    <property type="match status" value="1"/>
</dbReference>
<gene>
    <name evidence="3" type="ORF">GPA24_11285</name>
</gene>
<accession>A0ABX1NX43</accession>
<dbReference type="SUPFAM" id="SSF63829">
    <property type="entry name" value="Calcium-dependent phosphotriesterase"/>
    <property type="match status" value="1"/>
</dbReference>
<evidence type="ECO:0000313" key="4">
    <source>
        <dbReference type="Proteomes" id="UP000633943"/>
    </source>
</evidence>
<keyword evidence="1" id="KW-0677">Repeat</keyword>
<dbReference type="RefSeq" id="WP_169202739.1">
    <property type="nucleotide sequence ID" value="NZ_CP059467.1"/>
</dbReference>
<reference evidence="3 4" key="1">
    <citation type="submission" date="2019-12" db="EMBL/GenBank/DDBJ databases">
        <title>Comparative genomics gives insights into the taxonomy of the Azoarcus-Aromatoleum group and reveals separate origins of nif in the plant-associated Azoarcus and non-plant-associated Aromatoleum sub-groups.</title>
        <authorList>
            <person name="Lafos M."/>
            <person name="Maluk M."/>
            <person name="Batista M."/>
            <person name="Junghare M."/>
            <person name="Carmona M."/>
            <person name="Faoro H."/>
            <person name="Cruz L.M."/>
            <person name="Battistoni F."/>
            <person name="De Souza E."/>
            <person name="Pedrosa F."/>
            <person name="Chen W.-M."/>
            <person name="Poole P.S."/>
            <person name="Dixon R.A."/>
            <person name="James E.K."/>
        </authorList>
    </citation>
    <scope>NUCLEOTIDE SEQUENCE [LARGE SCALE GENOMIC DNA]</scope>
    <source>
        <strain evidence="3 4">PbN1</strain>
    </source>
</reference>
<dbReference type="InterPro" id="IPR001258">
    <property type="entry name" value="NHL_repeat"/>
</dbReference>
<evidence type="ECO:0000256" key="1">
    <source>
        <dbReference type="ARBA" id="ARBA00022737"/>
    </source>
</evidence>
<organism evidence="3 4">
    <name type="scientific">Aromatoleum bremense</name>
    <dbReference type="NCBI Taxonomy" id="76115"/>
    <lineage>
        <taxon>Bacteria</taxon>
        <taxon>Pseudomonadati</taxon>
        <taxon>Pseudomonadota</taxon>
        <taxon>Betaproteobacteria</taxon>
        <taxon>Rhodocyclales</taxon>
        <taxon>Rhodocyclaceae</taxon>
        <taxon>Aromatoleum</taxon>
    </lineage>
</organism>
<protein>
    <submittedName>
        <fullName evidence="3">Uncharacterized protein</fullName>
    </submittedName>
</protein>
<evidence type="ECO:0000256" key="2">
    <source>
        <dbReference type="PROSITE-ProRule" id="PRU00504"/>
    </source>
</evidence>
<dbReference type="PANTHER" id="PTHR24104:SF25">
    <property type="entry name" value="PROTEIN LIN-41"/>
    <property type="match status" value="1"/>
</dbReference>
<proteinExistence type="predicted"/>
<dbReference type="InterPro" id="IPR050952">
    <property type="entry name" value="TRIM-NHL_E3_ligases"/>
</dbReference>
<keyword evidence="4" id="KW-1185">Reference proteome</keyword>
<evidence type="ECO:0000313" key="3">
    <source>
        <dbReference type="EMBL" id="NMG16115.1"/>
    </source>
</evidence>
<comment type="caution">
    <text evidence="3">The sequence shown here is derived from an EMBL/GenBank/DDBJ whole genome shotgun (WGS) entry which is preliminary data.</text>
</comment>
<name>A0ABX1NX43_9RHOO</name>
<dbReference type="Gene3D" id="2.120.10.30">
    <property type="entry name" value="TolB, C-terminal domain"/>
    <property type="match status" value="1"/>
</dbReference>
<dbReference type="PANTHER" id="PTHR24104">
    <property type="entry name" value="E3 UBIQUITIN-PROTEIN LIGASE NHLRC1-RELATED"/>
    <property type="match status" value="1"/>
</dbReference>
<dbReference type="InterPro" id="IPR011042">
    <property type="entry name" value="6-blade_b-propeller_TolB-like"/>
</dbReference>
<dbReference type="Proteomes" id="UP000633943">
    <property type="component" value="Unassembled WGS sequence"/>
</dbReference>